<feature type="domain" description="H15" evidence="2">
    <location>
        <begin position="46"/>
        <end position="119"/>
    </location>
</feature>
<dbReference type="InterPro" id="IPR036388">
    <property type="entry name" value="WH-like_DNA-bd_sf"/>
</dbReference>
<dbReference type="GO" id="GO:0000786">
    <property type="term" value="C:nucleosome"/>
    <property type="evidence" value="ECO:0007669"/>
    <property type="project" value="InterPro"/>
</dbReference>
<feature type="compositionally biased region" description="Basic and acidic residues" evidence="1">
    <location>
        <begin position="143"/>
        <end position="154"/>
    </location>
</feature>
<dbReference type="KEGG" id="snh:120021806"/>
<evidence type="ECO:0000313" key="3">
    <source>
        <dbReference type="Proteomes" id="UP000808372"/>
    </source>
</evidence>
<dbReference type="SMART" id="SM00526">
    <property type="entry name" value="H15"/>
    <property type="match status" value="1"/>
</dbReference>
<feature type="compositionally biased region" description="Basic and acidic residues" evidence="1">
    <location>
        <begin position="201"/>
        <end position="215"/>
    </location>
</feature>
<evidence type="ECO:0000313" key="4">
    <source>
        <dbReference type="RefSeq" id="XP_038821589.1"/>
    </source>
</evidence>
<reference evidence="4" key="1">
    <citation type="submission" date="2025-08" db="UniProtKB">
        <authorList>
            <consortium name="RefSeq"/>
        </authorList>
    </citation>
    <scope>IDENTIFICATION</scope>
    <source>
        <tissue evidence="4">White muscle</tissue>
    </source>
</reference>
<evidence type="ECO:0000256" key="1">
    <source>
        <dbReference type="SAM" id="MobiDB-lite"/>
    </source>
</evidence>
<dbReference type="GO" id="GO:0006334">
    <property type="term" value="P:nucleosome assembly"/>
    <property type="evidence" value="ECO:0007669"/>
    <property type="project" value="InterPro"/>
</dbReference>
<dbReference type="GO" id="GO:0003677">
    <property type="term" value="F:DNA binding"/>
    <property type="evidence" value="ECO:0007669"/>
    <property type="project" value="InterPro"/>
</dbReference>
<dbReference type="GeneID" id="120021806"/>
<feature type="compositionally biased region" description="Basic and acidic residues" evidence="1">
    <location>
        <begin position="242"/>
        <end position="269"/>
    </location>
</feature>
<gene>
    <name evidence="4" type="primary">LOC120021806</name>
</gene>
<evidence type="ECO:0000259" key="2">
    <source>
        <dbReference type="PROSITE" id="PS51504"/>
    </source>
</evidence>
<dbReference type="PROSITE" id="PS51504">
    <property type="entry name" value="H15"/>
    <property type="match status" value="1"/>
</dbReference>
<name>A0A8U0TLZ3_SALNM</name>
<dbReference type="CDD" id="cd00073">
    <property type="entry name" value="H15"/>
    <property type="match status" value="1"/>
</dbReference>
<keyword evidence="3" id="KW-1185">Reference proteome</keyword>
<protein>
    <submittedName>
        <fullName evidence="4">LOW QUALITY PROTEIN: histone H1-beta, late embryonic-like</fullName>
    </submittedName>
</protein>
<accession>A0A8U0TLZ3</accession>
<dbReference type="SUPFAM" id="SSF46785">
    <property type="entry name" value="Winged helix' DNA-binding domain"/>
    <property type="match status" value="1"/>
</dbReference>
<feature type="region of interest" description="Disordered" evidence="1">
    <location>
        <begin position="1"/>
        <end position="43"/>
    </location>
</feature>
<feature type="region of interest" description="Disordered" evidence="1">
    <location>
        <begin position="112"/>
        <end position="288"/>
    </location>
</feature>
<dbReference type="Gene3D" id="1.10.10.10">
    <property type="entry name" value="Winged helix-like DNA-binding domain superfamily/Winged helix DNA-binding domain"/>
    <property type="match status" value="1"/>
</dbReference>
<sequence>MPPKKKAAAAEEVTSSSDVPKKYEKVSGKAKPESSNAPAVAWRTPLHPPTMVMVNEALKELDSRKGVSSQAIRGFITEKYPSVDLVRLKYMIRKTLKKGFEGVQGRFRLAVRGRIKEPKPKATENTDPNVEKAPKAAKVGAKKTKDKEASEKKKATAKKQKEKPSEARCKKKMSAKASASKVAPAKKPKSKKTMGEGTAEDQPKAQKTTKGEGAAKKGAKAKAFQKPAKGDEGDTAAPEAKTTGKRDCFTGPAPHRDKDTSQEDRDRRPSVTNSPEGKNVDGTEVMRE</sequence>
<feature type="compositionally biased region" description="Basic and acidic residues" evidence="1">
    <location>
        <begin position="278"/>
        <end position="288"/>
    </location>
</feature>
<dbReference type="Pfam" id="PF00538">
    <property type="entry name" value="Linker_histone"/>
    <property type="match status" value="1"/>
</dbReference>
<dbReference type="InterPro" id="IPR036390">
    <property type="entry name" value="WH_DNA-bd_sf"/>
</dbReference>
<dbReference type="InterPro" id="IPR005818">
    <property type="entry name" value="Histone_H1/H5_H15"/>
</dbReference>
<feature type="compositionally biased region" description="Basic and acidic residues" evidence="1">
    <location>
        <begin position="19"/>
        <end position="32"/>
    </location>
</feature>
<feature type="compositionally biased region" description="Basic and acidic residues" evidence="1">
    <location>
        <begin position="114"/>
        <end position="134"/>
    </location>
</feature>
<dbReference type="Proteomes" id="UP000808372">
    <property type="component" value="Chromosome 2"/>
</dbReference>
<proteinExistence type="predicted"/>
<dbReference type="RefSeq" id="XP_038821589.1">
    <property type="nucleotide sequence ID" value="XM_038965661.1"/>
</dbReference>
<dbReference type="AlphaFoldDB" id="A0A8U0TLZ3"/>
<organism evidence="3 4">
    <name type="scientific">Salvelinus namaycush</name>
    <name type="common">Lake trout</name>
    <name type="synonym">Salmo namaycush</name>
    <dbReference type="NCBI Taxonomy" id="8040"/>
    <lineage>
        <taxon>Eukaryota</taxon>
        <taxon>Metazoa</taxon>
        <taxon>Chordata</taxon>
        <taxon>Craniata</taxon>
        <taxon>Vertebrata</taxon>
        <taxon>Euteleostomi</taxon>
        <taxon>Actinopterygii</taxon>
        <taxon>Neopterygii</taxon>
        <taxon>Teleostei</taxon>
        <taxon>Protacanthopterygii</taxon>
        <taxon>Salmoniformes</taxon>
        <taxon>Salmonidae</taxon>
        <taxon>Salmoninae</taxon>
        <taxon>Salvelinus</taxon>
    </lineage>
</organism>